<comment type="similarity">
    <text evidence="1">Belongs to the peptidase C1 family.</text>
</comment>
<evidence type="ECO:0000313" key="5">
    <source>
        <dbReference type="EMBL" id="MBC9812077.1"/>
    </source>
</evidence>
<feature type="active site" evidence="2">
    <location>
        <position position="338"/>
    </location>
</feature>
<dbReference type="Pfam" id="PF03051">
    <property type="entry name" value="Peptidase_C1_2"/>
    <property type="match status" value="1"/>
</dbReference>
<feature type="active site" evidence="2">
    <location>
        <position position="359"/>
    </location>
</feature>
<dbReference type="InterPro" id="IPR038765">
    <property type="entry name" value="Papain-like_cys_pep_sf"/>
</dbReference>
<feature type="active site" evidence="2">
    <location>
        <position position="57"/>
    </location>
</feature>
<keyword evidence="1" id="KW-0788">Thiol protease</keyword>
<evidence type="ECO:0000256" key="3">
    <source>
        <dbReference type="SAM" id="MobiDB-lite"/>
    </source>
</evidence>
<feature type="compositionally biased region" description="Polar residues" evidence="3">
    <location>
        <begin position="296"/>
        <end position="306"/>
    </location>
</feature>
<evidence type="ECO:0000256" key="2">
    <source>
        <dbReference type="PIRSR" id="PIRSR005700-1"/>
    </source>
</evidence>
<dbReference type="RefSeq" id="WP_216713784.1">
    <property type="nucleotide sequence ID" value="NZ_JACVEL010000003.1"/>
</dbReference>
<gene>
    <name evidence="5" type="ORF">H9Y05_06245</name>
</gene>
<dbReference type="AlphaFoldDB" id="A0A8J6P5B8"/>
<feature type="signal peptide" evidence="4">
    <location>
        <begin position="1"/>
        <end position="19"/>
    </location>
</feature>
<protein>
    <recommendedName>
        <fullName evidence="1">Aminopeptidase</fullName>
    </recommendedName>
</protein>
<name>A0A8J6P5B8_9FLAO</name>
<dbReference type="GO" id="GO:0070005">
    <property type="term" value="F:cysteine-type aminopeptidase activity"/>
    <property type="evidence" value="ECO:0007669"/>
    <property type="project" value="InterPro"/>
</dbReference>
<dbReference type="GO" id="GO:0006508">
    <property type="term" value="P:proteolysis"/>
    <property type="evidence" value="ECO:0007669"/>
    <property type="project" value="UniProtKB-KW"/>
</dbReference>
<keyword evidence="4" id="KW-0732">Signal</keyword>
<keyword evidence="1" id="KW-0378">Hydrolase</keyword>
<dbReference type="EMBL" id="JACVEL010000003">
    <property type="protein sequence ID" value="MBC9812077.1"/>
    <property type="molecule type" value="Genomic_DNA"/>
</dbReference>
<proteinExistence type="inferred from homology"/>
<evidence type="ECO:0000313" key="6">
    <source>
        <dbReference type="Proteomes" id="UP000652681"/>
    </source>
</evidence>
<dbReference type="InterPro" id="IPR000169">
    <property type="entry name" value="Pept_cys_AS"/>
</dbReference>
<dbReference type="Proteomes" id="UP000652681">
    <property type="component" value="Unassembled WGS sequence"/>
</dbReference>
<feature type="region of interest" description="Disordered" evidence="3">
    <location>
        <begin position="286"/>
        <end position="306"/>
    </location>
</feature>
<dbReference type="Gene3D" id="3.90.70.10">
    <property type="entry name" value="Cysteine proteinases"/>
    <property type="match status" value="1"/>
</dbReference>
<dbReference type="SUPFAM" id="SSF54001">
    <property type="entry name" value="Cysteine proteinases"/>
    <property type="match status" value="1"/>
</dbReference>
<comment type="caution">
    <text evidence="5">The sequence shown here is derived from an EMBL/GenBank/DDBJ whole genome shotgun (WGS) entry which is preliminary data.</text>
</comment>
<keyword evidence="6" id="KW-1185">Reference proteome</keyword>
<feature type="chain" id="PRO_5035229733" description="Aminopeptidase" evidence="4">
    <location>
        <begin position="20"/>
        <end position="403"/>
    </location>
</feature>
<evidence type="ECO:0000256" key="4">
    <source>
        <dbReference type="SAM" id="SignalP"/>
    </source>
</evidence>
<dbReference type="PROSITE" id="PS00139">
    <property type="entry name" value="THIOL_PROTEASE_CYS"/>
    <property type="match status" value="1"/>
</dbReference>
<accession>A0A8J6P5B8</accession>
<sequence>MKKITLSLFLFLSVSGINAQFSYTEPVKNAPDSDYKFTKIARLDATPVESQGQAGTCWSFSALSFFESELMRLGVKNPDWLSEMYVVRKAYESKAEKYIRMDGKINFSQGGAFHDIPFVIKKYGIVPQEIYKGLNYGSDTHNHTEFFNALEGIVQGVSKRSGNTPLSPAWKTAVNAVLDAYLGPDIKEFEWKGKKYTPKSYATAIGLNMDDYVSLTSFTNHELNKVCMLEIQDNWAWGTSYNVSLDDLFSATEQALRNGYTVAWGADVSEKGFSFSNGLGIVPEDPSTIQVKGKDNSNFSDGGAERTSNAFKTPVKELTITTELRQEGYDNKTTTDDHGMHIVGLFKDQNGTKYFLVKNSWGTGNYPEGYLYVSESYFKYKTINIYLHKDGLSKELKKKLAIN</sequence>
<reference evidence="5" key="1">
    <citation type="submission" date="2020-09" db="EMBL/GenBank/DDBJ databases">
        <title>Taishania pollutisoli gen. nov., sp. nov., Isolated from Tetrabromobisphenol A-Contaminated Soil.</title>
        <authorList>
            <person name="Chen Q."/>
        </authorList>
    </citation>
    <scope>NUCLEOTIDE SEQUENCE</scope>
    <source>
        <strain evidence="5">CZZ-1</strain>
    </source>
</reference>
<dbReference type="PIRSF" id="PIRSF005700">
    <property type="entry name" value="PepC"/>
    <property type="match status" value="1"/>
</dbReference>
<keyword evidence="1" id="KW-0645">Protease</keyword>
<evidence type="ECO:0000256" key="1">
    <source>
        <dbReference type="PIRNR" id="PIRNR005700"/>
    </source>
</evidence>
<organism evidence="5 6">
    <name type="scientific">Taishania pollutisoli</name>
    <dbReference type="NCBI Taxonomy" id="2766479"/>
    <lineage>
        <taxon>Bacteria</taxon>
        <taxon>Pseudomonadati</taxon>
        <taxon>Bacteroidota</taxon>
        <taxon>Flavobacteriia</taxon>
        <taxon>Flavobacteriales</taxon>
        <taxon>Crocinitomicaceae</taxon>
        <taxon>Taishania</taxon>
    </lineage>
</organism>
<keyword evidence="1 5" id="KW-0031">Aminopeptidase</keyword>
<dbReference type="InterPro" id="IPR004134">
    <property type="entry name" value="Peptidase_C1B"/>
</dbReference>